<keyword evidence="1" id="KW-0812">Transmembrane</keyword>
<dbReference type="EMBL" id="SSSN01000005">
    <property type="protein sequence ID" value="THG34329.1"/>
    <property type="molecule type" value="Genomic_DNA"/>
</dbReference>
<keyword evidence="1" id="KW-1133">Transmembrane helix</keyword>
<keyword evidence="1" id="KW-0472">Membrane</keyword>
<dbReference type="AlphaFoldDB" id="A0A4S4FU39"/>
<feature type="transmembrane region" description="Helical" evidence="1">
    <location>
        <begin position="66"/>
        <end position="87"/>
    </location>
</feature>
<proteinExistence type="predicted"/>
<evidence type="ECO:0000313" key="2">
    <source>
        <dbReference type="EMBL" id="THG34329.1"/>
    </source>
</evidence>
<dbReference type="RefSeq" id="WP_136424127.1">
    <property type="nucleotide sequence ID" value="NZ_SSSN01000005.1"/>
</dbReference>
<protein>
    <submittedName>
        <fullName evidence="2">Uncharacterized protein</fullName>
    </submittedName>
</protein>
<dbReference type="Proteomes" id="UP000307380">
    <property type="component" value="Unassembled WGS sequence"/>
</dbReference>
<sequence length="114" mass="12875">MPITLDQNDLRVRKQLVKLLSAPRWSMRLPTRVNADRFISATREDRELRLMVLNDLRIRSAPRAPMMGYAAIAVALVSSPVAAAFAFSLNARVIDALGFRVLIDLCPMLRSPWQ</sequence>
<reference evidence="2 3" key="1">
    <citation type="submission" date="2019-04" db="EMBL/GenBank/DDBJ databases">
        <authorList>
            <person name="Jiang L."/>
        </authorList>
    </citation>
    <scope>NUCLEOTIDE SEQUENCE [LARGE SCALE GENOMIC DNA]</scope>
    <source>
        <strain evidence="2 3">YIM 131861</strain>
    </source>
</reference>
<evidence type="ECO:0000256" key="1">
    <source>
        <dbReference type="SAM" id="Phobius"/>
    </source>
</evidence>
<evidence type="ECO:0000313" key="3">
    <source>
        <dbReference type="Proteomes" id="UP000307380"/>
    </source>
</evidence>
<accession>A0A4S4FU39</accession>
<comment type="caution">
    <text evidence="2">The sequence shown here is derived from an EMBL/GenBank/DDBJ whole genome shotgun (WGS) entry which is preliminary data.</text>
</comment>
<gene>
    <name evidence="2" type="ORF">E6C70_08575</name>
</gene>
<name>A0A4S4FU39_9MICO</name>
<organism evidence="2 3">
    <name type="scientific">Orlajensenia flava</name>
    <dbReference type="NCBI Taxonomy" id="2565934"/>
    <lineage>
        <taxon>Bacteria</taxon>
        <taxon>Bacillati</taxon>
        <taxon>Actinomycetota</taxon>
        <taxon>Actinomycetes</taxon>
        <taxon>Micrococcales</taxon>
        <taxon>Microbacteriaceae</taxon>
        <taxon>Orlajensenia</taxon>
    </lineage>
</organism>
<keyword evidence="3" id="KW-1185">Reference proteome</keyword>